<evidence type="ECO:0000313" key="1">
    <source>
        <dbReference type="EMBL" id="GAU46134.1"/>
    </source>
</evidence>
<reference evidence="2" key="1">
    <citation type="journal article" date="2017" name="Front. Plant Sci.">
        <title>Climate Clever Clovers: New Paradigm to Reduce the Environmental Footprint of Ruminants by Breeding Low Methanogenic Forages Utilizing Haplotype Variation.</title>
        <authorList>
            <person name="Kaur P."/>
            <person name="Appels R."/>
            <person name="Bayer P.E."/>
            <person name="Keeble-Gagnere G."/>
            <person name="Wang J."/>
            <person name="Hirakawa H."/>
            <person name="Shirasawa K."/>
            <person name="Vercoe P."/>
            <person name="Stefanova K."/>
            <person name="Durmic Z."/>
            <person name="Nichols P."/>
            <person name="Revell C."/>
            <person name="Isobe S.N."/>
            <person name="Edwards D."/>
            <person name="Erskine W."/>
        </authorList>
    </citation>
    <scope>NUCLEOTIDE SEQUENCE [LARGE SCALE GENOMIC DNA]</scope>
    <source>
        <strain evidence="2">cv. Daliak</strain>
    </source>
</reference>
<organism evidence="1 2">
    <name type="scientific">Trifolium subterraneum</name>
    <name type="common">Subterranean clover</name>
    <dbReference type="NCBI Taxonomy" id="3900"/>
    <lineage>
        <taxon>Eukaryota</taxon>
        <taxon>Viridiplantae</taxon>
        <taxon>Streptophyta</taxon>
        <taxon>Embryophyta</taxon>
        <taxon>Tracheophyta</taxon>
        <taxon>Spermatophyta</taxon>
        <taxon>Magnoliopsida</taxon>
        <taxon>eudicotyledons</taxon>
        <taxon>Gunneridae</taxon>
        <taxon>Pentapetalae</taxon>
        <taxon>rosids</taxon>
        <taxon>fabids</taxon>
        <taxon>Fabales</taxon>
        <taxon>Fabaceae</taxon>
        <taxon>Papilionoideae</taxon>
        <taxon>50 kb inversion clade</taxon>
        <taxon>NPAAA clade</taxon>
        <taxon>Hologalegina</taxon>
        <taxon>IRL clade</taxon>
        <taxon>Trifolieae</taxon>
        <taxon>Trifolium</taxon>
    </lineage>
</organism>
<keyword evidence="2" id="KW-1185">Reference proteome</keyword>
<gene>
    <name evidence="1" type="ORF">TSUD_192950</name>
</gene>
<name>A0A2Z6NP78_TRISU</name>
<dbReference type="Proteomes" id="UP000242715">
    <property type="component" value="Unassembled WGS sequence"/>
</dbReference>
<dbReference type="EMBL" id="DF974178">
    <property type="protein sequence ID" value="GAU46134.1"/>
    <property type="molecule type" value="Genomic_DNA"/>
</dbReference>
<sequence length="68" mass="7774">MDEKIRVKIRRKTFTMKVDESDSIYDSRADDVSHIPKLEDAKLVVAQHSNKCTLILTEVQVMGLTLVN</sequence>
<protein>
    <submittedName>
        <fullName evidence="1">Uncharacterized protein</fullName>
    </submittedName>
</protein>
<dbReference type="AlphaFoldDB" id="A0A2Z6NP78"/>
<proteinExistence type="predicted"/>
<evidence type="ECO:0000313" key="2">
    <source>
        <dbReference type="Proteomes" id="UP000242715"/>
    </source>
</evidence>
<accession>A0A2Z6NP78</accession>